<accession>A0A3N2D9T6</accession>
<gene>
    <name evidence="2" type="ORF">EDD28_1016</name>
</gene>
<proteinExistence type="predicted"/>
<dbReference type="CDD" id="cd07750">
    <property type="entry name" value="PolyPPase_VTC_like"/>
    <property type="match status" value="1"/>
</dbReference>
<organism evidence="2 3">
    <name type="scientific">Salana multivorans</name>
    <dbReference type="NCBI Taxonomy" id="120377"/>
    <lineage>
        <taxon>Bacteria</taxon>
        <taxon>Bacillati</taxon>
        <taxon>Actinomycetota</taxon>
        <taxon>Actinomycetes</taxon>
        <taxon>Micrococcales</taxon>
        <taxon>Beutenbergiaceae</taxon>
        <taxon>Salana</taxon>
    </lineage>
</organism>
<dbReference type="Pfam" id="PF09359">
    <property type="entry name" value="VTC"/>
    <property type="match status" value="1"/>
</dbReference>
<dbReference type="AlphaFoldDB" id="A0A3N2D9T6"/>
<protein>
    <recommendedName>
        <fullName evidence="1">VTC domain-containing protein</fullName>
    </recommendedName>
</protein>
<keyword evidence="3" id="KW-1185">Reference proteome</keyword>
<evidence type="ECO:0000313" key="3">
    <source>
        <dbReference type="Proteomes" id="UP000275356"/>
    </source>
</evidence>
<feature type="domain" description="VTC" evidence="1">
    <location>
        <begin position="40"/>
        <end position="241"/>
    </location>
</feature>
<dbReference type="InterPro" id="IPR018966">
    <property type="entry name" value="VTC_domain"/>
</dbReference>
<evidence type="ECO:0000313" key="2">
    <source>
        <dbReference type="EMBL" id="ROR96432.1"/>
    </source>
</evidence>
<name>A0A3N2D9T6_9MICO</name>
<sequence length="280" mass="30018">MTATAGPATAATLAATSAMTSGLPTIGLPELLGLAGLQTRVDRKYLVPVSTLAALPAADPAMRVLEIDGVVSHAYASRYEDTATRESYLLAAHGRPSRYKVRTRTYCDSGLEVLEVKTRSRRGQTVKDRLPLEEASRFDVREFVPSTIRERTGIPFRGALAPVLDVHYDRTTCYLPGSGARATVDTGLAWTDLRTGRRLGLSGVAIVETKSLGAPSPLDRLLWRMGHRPVRLSKFACGLALTAAAEATGDVVPPGGEPAGLPANRWHRTLTRLAPHTVPC</sequence>
<comment type="caution">
    <text evidence="2">The sequence shown here is derived from an EMBL/GenBank/DDBJ whole genome shotgun (WGS) entry which is preliminary data.</text>
</comment>
<reference evidence="2 3" key="1">
    <citation type="submission" date="2018-11" db="EMBL/GenBank/DDBJ databases">
        <title>Sequencing the genomes of 1000 actinobacteria strains.</title>
        <authorList>
            <person name="Klenk H.-P."/>
        </authorList>
    </citation>
    <scope>NUCLEOTIDE SEQUENCE [LARGE SCALE GENOMIC DNA]</scope>
    <source>
        <strain evidence="2 3">DSM 13521</strain>
    </source>
</reference>
<dbReference type="Proteomes" id="UP000275356">
    <property type="component" value="Unassembled WGS sequence"/>
</dbReference>
<evidence type="ECO:0000259" key="1">
    <source>
        <dbReference type="Pfam" id="PF09359"/>
    </source>
</evidence>
<dbReference type="EMBL" id="RKHQ01000001">
    <property type="protein sequence ID" value="ROR96432.1"/>
    <property type="molecule type" value="Genomic_DNA"/>
</dbReference>